<evidence type="ECO:0000313" key="2">
    <source>
        <dbReference type="Proteomes" id="UP001152888"/>
    </source>
</evidence>
<proteinExistence type="predicted"/>
<evidence type="ECO:0000313" key="1">
    <source>
        <dbReference type="EMBL" id="CAH1966152.1"/>
    </source>
</evidence>
<sequence length="383" mass="41797">MGMGGMGMGGFGGGWGGYGGGYMQKRRGFFSGGSTFGNILTGMMIYHLGSSLIGGMFRHKPYNVYNYYNMPPEAKQEIKMPSNVLMLCEGNATNFCAQGTTSICTTNGTVLCVATMTNAVPCTEEKTLCVNATMTCPDKNDPICKNLTKGEDKATLPVPCLTNLIVDVNLLNETNVHGQNGHDYKYCVTQLAVAGPEYRNCTEKDLIGSTMDYKNILNGTFTWNMTVSGMMYPYSVWNYHHPTQTPTGDDIVMPLDVVIPCVENATKLCAPGLVPVCTTYKEIMCLETLTETKFCEQFNTTCVQSPVPCGEDLEARPWCAGNKSNDELVEKDGKKHAIVQIPCFANITVNSNLPNFEIHEFNGTLPEGQNTSIVWALWASLGP</sequence>
<dbReference type="EMBL" id="CAKOFQ010006730">
    <property type="protein sequence ID" value="CAH1966152.1"/>
    <property type="molecule type" value="Genomic_DNA"/>
</dbReference>
<reference evidence="1" key="1">
    <citation type="submission" date="2022-03" db="EMBL/GenBank/DDBJ databases">
        <authorList>
            <person name="Sayadi A."/>
        </authorList>
    </citation>
    <scope>NUCLEOTIDE SEQUENCE</scope>
</reference>
<dbReference type="OrthoDB" id="6751645at2759"/>
<comment type="caution">
    <text evidence="1">The sequence shown here is derived from an EMBL/GenBank/DDBJ whole genome shotgun (WGS) entry which is preliminary data.</text>
</comment>
<name>A0A9P0K2R5_ACAOB</name>
<protein>
    <submittedName>
        <fullName evidence="1">Uncharacterized protein</fullName>
    </submittedName>
</protein>
<dbReference type="Proteomes" id="UP001152888">
    <property type="component" value="Unassembled WGS sequence"/>
</dbReference>
<organism evidence="1 2">
    <name type="scientific">Acanthoscelides obtectus</name>
    <name type="common">Bean weevil</name>
    <name type="synonym">Bruchus obtectus</name>
    <dbReference type="NCBI Taxonomy" id="200917"/>
    <lineage>
        <taxon>Eukaryota</taxon>
        <taxon>Metazoa</taxon>
        <taxon>Ecdysozoa</taxon>
        <taxon>Arthropoda</taxon>
        <taxon>Hexapoda</taxon>
        <taxon>Insecta</taxon>
        <taxon>Pterygota</taxon>
        <taxon>Neoptera</taxon>
        <taxon>Endopterygota</taxon>
        <taxon>Coleoptera</taxon>
        <taxon>Polyphaga</taxon>
        <taxon>Cucujiformia</taxon>
        <taxon>Chrysomeloidea</taxon>
        <taxon>Chrysomelidae</taxon>
        <taxon>Bruchinae</taxon>
        <taxon>Bruchini</taxon>
        <taxon>Acanthoscelides</taxon>
    </lineage>
</organism>
<gene>
    <name evidence="1" type="ORF">ACAOBT_LOCUS6686</name>
</gene>
<dbReference type="AlphaFoldDB" id="A0A9P0K2R5"/>
<accession>A0A9P0K2R5</accession>
<keyword evidence="2" id="KW-1185">Reference proteome</keyword>